<sequence length="98" mass="10689">MAKRKFKGVKWVGLAGAAGVAATGVLIARNERQRRAYTPDDVRARLVERASAAAPRLPVSEPGPADESPRRWLRVLQFGALARLGSTQPGRHGRRHRG</sequence>
<reference evidence="2 3" key="1">
    <citation type="submission" date="2018-11" db="EMBL/GenBank/DDBJ databases">
        <authorList>
            <person name="Da X."/>
        </authorList>
    </citation>
    <scope>NUCLEOTIDE SEQUENCE [LARGE SCALE GENOMIC DNA]</scope>
    <source>
        <strain evidence="2 3">S14-144</strain>
    </source>
</reference>
<evidence type="ECO:0000256" key="1">
    <source>
        <dbReference type="SAM" id="MobiDB-lite"/>
    </source>
</evidence>
<protein>
    <submittedName>
        <fullName evidence="2">Uncharacterized protein</fullName>
    </submittedName>
</protein>
<dbReference type="AlphaFoldDB" id="A0A3G8ZIV9"/>
<evidence type="ECO:0000313" key="3">
    <source>
        <dbReference type="Proteomes" id="UP000268084"/>
    </source>
</evidence>
<keyword evidence="3" id="KW-1185">Reference proteome</keyword>
<reference evidence="2 3" key="2">
    <citation type="submission" date="2018-12" db="EMBL/GenBank/DDBJ databases">
        <title>Nakamurella antarcticus sp. nov., isolated from Antarctica South Shetland Islands soil.</title>
        <authorList>
            <person name="Peng F."/>
        </authorList>
    </citation>
    <scope>NUCLEOTIDE SEQUENCE [LARGE SCALE GENOMIC DNA]</scope>
    <source>
        <strain evidence="2 3">S14-144</strain>
    </source>
</reference>
<dbReference type="KEGG" id="nak:EH165_02040"/>
<organism evidence="2 3">
    <name type="scientific">Nakamurella antarctica</name>
    <dbReference type="NCBI Taxonomy" id="1902245"/>
    <lineage>
        <taxon>Bacteria</taxon>
        <taxon>Bacillati</taxon>
        <taxon>Actinomycetota</taxon>
        <taxon>Actinomycetes</taxon>
        <taxon>Nakamurellales</taxon>
        <taxon>Nakamurellaceae</taxon>
        <taxon>Nakamurella</taxon>
    </lineage>
</organism>
<accession>A0A3G8ZIV9</accession>
<name>A0A3G8ZIV9_9ACTN</name>
<dbReference type="Proteomes" id="UP000268084">
    <property type="component" value="Chromosome"/>
</dbReference>
<dbReference type="OrthoDB" id="4569428at2"/>
<dbReference type="EMBL" id="CP034170">
    <property type="protein sequence ID" value="AZI57128.1"/>
    <property type="molecule type" value="Genomic_DNA"/>
</dbReference>
<feature type="region of interest" description="Disordered" evidence="1">
    <location>
        <begin position="49"/>
        <end position="71"/>
    </location>
</feature>
<gene>
    <name evidence="2" type="ORF">EH165_02040</name>
</gene>
<evidence type="ECO:0000313" key="2">
    <source>
        <dbReference type="EMBL" id="AZI57128.1"/>
    </source>
</evidence>
<proteinExistence type="predicted"/>